<dbReference type="Proteomes" id="UP000012099">
    <property type="component" value="Unassembled WGS sequence"/>
</dbReference>
<comment type="caution">
    <text evidence="1">The sequence shown here is derived from an EMBL/GenBank/DDBJ whole genome shotgun (WGS) entry which is preliminary data.</text>
</comment>
<evidence type="ECO:0000313" key="1">
    <source>
        <dbReference type="EMBL" id="EMM99976.1"/>
    </source>
</evidence>
<keyword evidence="2" id="KW-1185">Reference proteome</keyword>
<evidence type="ECO:0000313" key="2">
    <source>
        <dbReference type="Proteomes" id="UP000012099"/>
    </source>
</evidence>
<protein>
    <recommendedName>
        <fullName evidence="3">Lipoprotein</fullName>
    </recommendedName>
</protein>
<accession>A0ABN0IZF4</accession>
<sequence length="232" mass="25589">MVSNFSITLLERKIMNQLTLTVLAFILSLSCSVLDNVLGKEEKDPMEDLKTLAIIQLATTPPCKKGLVTNYSSWSNFGSPYIGKLIDGTNFCYSYPTGQGIGVFATFDYLEPGNYKIQIFNEIEAAGRRTIAAVLKQDIETLSSNEIFNDIDKLAIIPYDYRAPFDTLPPVCIAPRGEGQTVVCTDTVTAGNLRRSILITTYSNNPSYTITCKGSCPQFIDNKGRIVITKVN</sequence>
<dbReference type="EMBL" id="AHMH02000105">
    <property type="protein sequence ID" value="EMM99976.1"/>
    <property type="molecule type" value="Genomic_DNA"/>
</dbReference>
<evidence type="ECO:0008006" key="3">
    <source>
        <dbReference type="Google" id="ProtNLM"/>
    </source>
</evidence>
<name>A0ABN0IZF4_9LEPT</name>
<proteinExistence type="predicted"/>
<organism evidence="1 2">
    <name type="scientific">Leptospira noguchii str. 2007001578</name>
    <dbReference type="NCBI Taxonomy" id="1049974"/>
    <lineage>
        <taxon>Bacteria</taxon>
        <taxon>Pseudomonadati</taxon>
        <taxon>Spirochaetota</taxon>
        <taxon>Spirochaetia</taxon>
        <taxon>Leptospirales</taxon>
        <taxon>Leptospiraceae</taxon>
        <taxon>Leptospira</taxon>
    </lineage>
</organism>
<gene>
    <name evidence="1" type="ORF">LEP1GSC035_3587</name>
</gene>
<reference evidence="1 2" key="1">
    <citation type="submission" date="2013-01" db="EMBL/GenBank/DDBJ databases">
        <authorList>
            <person name="Harkins D.M."/>
            <person name="Durkin A.S."/>
            <person name="Brinkac L.M."/>
            <person name="Haft D.H."/>
            <person name="Selengut J.D."/>
            <person name="Sanka R."/>
            <person name="DePew J."/>
            <person name="Purushe J."/>
            <person name="Whelen A.C."/>
            <person name="Vinetz J.M."/>
            <person name="Sutton G.G."/>
            <person name="Nierman W.C."/>
            <person name="Fouts D.E."/>
        </authorList>
    </citation>
    <scope>NUCLEOTIDE SEQUENCE [LARGE SCALE GENOMIC DNA]</scope>
    <source>
        <strain evidence="1 2">2007001578</strain>
    </source>
</reference>